<dbReference type="EC" id="2.7.13.3" evidence="2"/>
<dbReference type="Proteomes" id="UP000657372">
    <property type="component" value="Unassembled WGS sequence"/>
</dbReference>
<protein>
    <recommendedName>
        <fullName evidence="2">histidine kinase</fullName>
        <ecNumber evidence="2">2.7.13.3</ecNumber>
    </recommendedName>
</protein>
<dbReference type="InterPro" id="IPR050980">
    <property type="entry name" value="2C_sensor_his_kinase"/>
</dbReference>
<comment type="caution">
    <text evidence="8">The sequence shown here is derived from an EMBL/GenBank/DDBJ whole genome shotgun (WGS) entry which is preliminary data.</text>
</comment>
<evidence type="ECO:0000256" key="5">
    <source>
        <dbReference type="ARBA" id="ARBA00022777"/>
    </source>
</evidence>
<dbReference type="InterPro" id="IPR004358">
    <property type="entry name" value="Sig_transdc_His_kin-like_C"/>
</dbReference>
<evidence type="ECO:0000256" key="6">
    <source>
        <dbReference type="ARBA" id="ARBA00022840"/>
    </source>
</evidence>
<evidence type="ECO:0000256" key="3">
    <source>
        <dbReference type="ARBA" id="ARBA00022679"/>
    </source>
</evidence>
<name>A0ABS0EXY8_9BURK</name>
<dbReference type="EMBL" id="JADOEL010000013">
    <property type="protein sequence ID" value="MBF8178949.1"/>
    <property type="molecule type" value="Genomic_DNA"/>
</dbReference>
<gene>
    <name evidence="8" type="ORF">IXC47_14775</name>
</gene>
<keyword evidence="9" id="KW-1185">Reference proteome</keyword>
<dbReference type="InterPro" id="IPR005467">
    <property type="entry name" value="His_kinase_dom"/>
</dbReference>
<evidence type="ECO:0000256" key="4">
    <source>
        <dbReference type="ARBA" id="ARBA00022741"/>
    </source>
</evidence>
<keyword evidence="6" id="KW-0067">ATP-binding</keyword>
<dbReference type="InterPro" id="IPR003594">
    <property type="entry name" value="HATPase_dom"/>
</dbReference>
<dbReference type="PROSITE" id="PS50109">
    <property type="entry name" value="HIS_KIN"/>
    <property type="match status" value="1"/>
</dbReference>
<evidence type="ECO:0000256" key="1">
    <source>
        <dbReference type="ARBA" id="ARBA00000085"/>
    </source>
</evidence>
<keyword evidence="5 8" id="KW-0418">Kinase</keyword>
<evidence type="ECO:0000259" key="7">
    <source>
        <dbReference type="PROSITE" id="PS50109"/>
    </source>
</evidence>
<dbReference type="PANTHER" id="PTHR44936">
    <property type="entry name" value="SENSOR PROTEIN CREC"/>
    <property type="match status" value="1"/>
</dbReference>
<reference evidence="8 9" key="1">
    <citation type="submission" date="2020-11" db="EMBL/GenBank/DDBJ databases">
        <title>WGS of Herminiimonas contaminans strain Marseille-Q4544 isolated from planarians Schmidtea mediterranea.</title>
        <authorList>
            <person name="Kangale L."/>
        </authorList>
    </citation>
    <scope>NUCLEOTIDE SEQUENCE [LARGE SCALE GENOMIC DNA]</scope>
    <source>
        <strain evidence="8 9">Marseille-Q4544</strain>
    </source>
</reference>
<dbReference type="GO" id="GO:0016301">
    <property type="term" value="F:kinase activity"/>
    <property type="evidence" value="ECO:0007669"/>
    <property type="project" value="UniProtKB-KW"/>
</dbReference>
<dbReference type="PRINTS" id="PR00344">
    <property type="entry name" value="BCTRLSENSOR"/>
</dbReference>
<proteinExistence type="predicted"/>
<accession>A0ABS0EXY8</accession>
<dbReference type="InterPro" id="IPR036890">
    <property type="entry name" value="HATPase_C_sf"/>
</dbReference>
<evidence type="ECO:0000256" key="2">
    <source>
        <dbReference type="ARBA" id="ARBA00012438"/>
    </source>
</evidence>
<keyword evidence="4" id="KW-0547">Nucleotide-binding</keyword>
<dbReference type="Gene3D" id="3.30.565.10">
    <property type="entry name" value="Histidine kinase-like ATPase, C-terminal domain"/>
    <property type="match status" value="1"/>
</dbReference>
<evidence type="ECO:0000313" key="9">
    <source>
        <dbReference type="Proteomes" id="UP000657372"/>
    </source>
</evidence>
<dbReference type="RefSeq" id="WP_195876126.1">
    <property type="nucleotide sequence ID" value="NZ_JADOEL010000013.1"/>
</dbReference>
<keyword evidence="3" id="KW-0808">Transferase</keyword>
<organism evidence="8 9">
    <name type="scientific">Herminiimonas contaminans</name>
    <dbReference type="NCBI Taxonomy" id="1111140"/>
    <lineage>
        <taxon>Bacteria</taxon>
        <taxon>Pseudomonadati</taxon>
        <taxon>Pseudomonadota</taxon>
        <taxon>Betaproteobacteria</taxon>
        <taxon>Burkholderiales</taxon>
        <taxon>Oxalobacteraceae</taxon>
        <taxon>Herminiimonas</taxon>
    </lineage>
</organism>
<comment type="catalytic activity">
    <reaction evidence="1">
        <text>ATP + protein L-histidine = ADP + protein N-phospho-L-histidine.</text>
        <dbReference type="EC" id="2.7.13.3"/>
    </reaction>
</comment>
<feature type="domain" description="Histidine kinase" evidence="7">
    <location>
        <begin position="8"/>
        <end position="199"/>
    </location>
</feature>
<sequence>MDPQLAAIIVHDLKNALGELEGELSALTLDLDQGKATEAHHHCQNLRDKMVGFLTLYKASEQGLHPRIEAVNPEDFLKGLLRNHSKAAISITLDTDDMPPIAFFDENLMGLALDAALQNALRFAKSTIVVGCKTVAEETVFTVQDDGPGLGTEEEKQSTGMGMALCSAIAAAHKNGDREGRTRLHNLPQGGALFCLYLP</sequence>
<dbReference type="PANTHER" id="PTHR44936:SF10">
    <property type="entry name" value="SENSOR PROTEIN RSTB"/>
    <property type="match status" value="1"/>
</dbReference>
<evidence type="ECO:0000313" key="8">
    <source>
        <dbReference type="EMBL" id="MBF8178949.1"/>
    </source>
</evidence>
<dbReference type="SUPFAM" id="SSF55874">
    <property type="entry name" value="ATPase domain of HSP90 chaperone/DNA topoisomerase II/histidine kinase"/>
    <property type="match status" value="1"/>
</dbReference>
<dbReference type="Pfam" id="PF02518">
    <property type="entry name" value="HATPase_c"/>
    <property type="match status" value="1"/>
</dbReference>